<dbReference type="FunFam" id="3.40.309.10:FF:000003">
    <property type="entry name" value="Aldehyde dehydrogenase"/>
    <property type="match status" value="1"/>
</dbReference>
<dbReference type="PANTHER" id="PTHR43570">
    <property type="entry name" value="ALDEHYDE DEHYDROGENASE"/>
    <property type="match status" value="1"/>
</dbReference>
<dbReference type="InterPro" id="IPR015590">
    <property type="entry name" value="Aldehyde_DH_dom"/>
</dbReference>
<comment type="caution">
    <text evidence="9">The sequence shown here is derived from an EMBL/GenBank/DDBJ whole genome shotgun (WGS) entry which is preliminary data.</text>
</comment>
<evidence type="ECO:0000259" key="8">
    <source>
        <dbReference type="Pfam" id="PF00171"/>
    </source>
</evidence>
<dbReference type="RefSeq" id="WP_138404150.1">
    <property type="nucleotide sequence ID" value="NZ_VBSP01000010.1"/>
</dbReference>
<comment type="similarity">
    <text evidence="1 4 7">Belongs to the aldehyde dehydrogenase family.</text>
</comment>
<dbReference type="CDD" id="cd07136">
    <property type="entry name" value="ALDH_YwdH-P39616"/>
    <property type="match status" value="1"/>
</dbReference>
<dbReference type="EMBL" id="VBSP01000010">
    <property type="protein sequence ID" value="TLQ41770.1"/>
    <property type="molecule type" value="Genomic_DNA"/>
</dbReference>
<keyword evidence="3" id="KW-0520">NAD</keyword>
<evidence type="ECO:0000256" key="3">
    <source>
        <dbReference type="ARBA" id="ARBA00023027"/>
    </source>
</evidence>
<feature type="active site" evidence="5 6">
    <location>
        <position position="207"/>
    </location>
</feature>
<evidence type="ECO:0000256" key="4">
    <source>
        <dbReference type="PIRNR" id="PIRNR036492"/>
    </source>
</evidence>
<dbReference type="Gene3D" id="3.40.605.10">
    <property type="entry name" value="Aldehyde Dehydrogenase, Chain A, domain 1"/>
    <property type="match status" value="1"/>
</dbReference>
<evidence type="ECO:0000256" key="2">
    <source>
        <dbReference type="ARBA" id="ARBA00023002"/>
    </source>
</evidence>
<dbReference type="AlphaFoldDB" id="A0A5R9DWU7"/>
<name>A0A5R9DWU7_9LACT</name>
<feature type="active site" evidence="5">
    <location>
        <position position="241"/>
    </location>
</feature>
<dbReference type="PROSITE" id="PS00687">
    <property type="entry name" value="ALDEHYDE_DEHYDR_GLU"/>
    <property type="match status" value="1"/>
</dbReference>
<dbReference type="InterPro" id="IPR016160">
    <property type="entry name" value="Ald_DH_CS_CYS"/>
</dbReference>
<dbReference type="SUPFAM" id="SSF53720">
    <property type="entry name" value="ALDH-like"/>
    <property type="match status" value="1"/>
</dbReference>
<accession>A0A5R9DWU7</accession>
<dbReference type="PIRSF" id="PIRSF036492">
    <property type="entry name" value="ALDH"/>
    <property type="match status" value="1"/>
</dbReference>
<dbReference type="InterPro" id="IPR016163">
    <property type="entry name" value="Ald_DH_C"/>
</dbReference>
<evidence type="ECO:0000256" key="1">
    <source>
        <dbReference type="ARBA" id="ARBA00009986"/>
    </source>
</evidence>
<evidence type="ECO:0000256" key="7">
    <source>
        <dbReference type="RuleBase" id="RU003345"/>
    </source>
</evidence>
<dbReference type="FunFam" id="3.40.605.10:FF:000004">
    <property type="entry name" value="Aldehyde dehydrogenase"/>
    <property type="match status" value="1"/>
</dbReference>
<dbReference type="InterPro" id="IPR016162">
    <property type="entry name" value="Ald_DH_N"/>
</dbReference>
<proteinExistence type="inferred from homology"/>
<dbReference type="Gene3D" id="3.40.309.10">
    <property type="entry name" value="Aldehyde Dehydrogenase, Chain A, domain 2"/>
    <property type="match status" value="1"/>
</dbReference>
<dbReference type="Proteomes" id="UP000306420">
    <property type="component" value="Unassembled WGS sequence"/>
</dbReference>
<dbReference type="GO" id="GO:0005737">
    <property type="term" value="C:cytoplasm"/>
    <property type="evidence" value="ECO:0007669"/>
    <property type="project" value="TreeGrafter"/>
</dbReference>
<dbReference type="GO" id="GO:0004029">
    <property type="term" value="F:aldehyde dehydrogenase (NAD+) activity"/>
    <property type="evidence" value="ECO:0007669"/>
    <property type="project" value="TreeGrafter"/>
</dbReference>
<keyword evidence="2 4" id="KW-0560">Oxidoreductase</keyword>
<evidence type="ECO:0000313" key="9">
    <source>
        <dbReference type="EMBL" id="TLQ41770.1"/>
    </source>
</evidence>
<reference evidence="9 10" key="1">
    <citation type="submission" date="2019-05" db="EMBL/GenBank/DDBJ databases">
        <title>The metagenome of a microbial culture collection derived from dairy environment covers the genomic content of the human microbiome.</title>
        <authorList>
            <person name="Roder T."/>
            <person name="Wuthrich D."/>
            <person name="Sattari Z."/>
            <person name="Von Ah U."/>
            <person name="Bar C."/>
            <person name="Ronchi F."/>
            <person name="Macpherson A.J."/>
            <person name="Ganal-Vonarburg S.C."/>
            <person name="Bruggmann R."/>
            <person name="Vergeres G."/>
        </authorList>
    </citation>
    <scope>NUCLEOTIDE SEQUENCE [LARGE SCALE GENOMIC DNA]</scope>
    <source>
        <strain evidence="9 10">FAM 24227</strain>
    </source>
</reference>
<dbReference type="InterPro" id="IPR016161">
    <property type="entry name" value="Ald_DH/histidinol_DH"/>
</dbReference>
<evidence type="ECO:0000256" key="6">
    <source>
        <dbReference type="PROSITE-ProRule" id="PRU10007"/>
    </source>
</evidence>
<dbReference type="PROSITE" id="PS00070">
    <property type="entry name" value="ALDEHYDE_DEHYDR_CYS"/>
    <property type="match status" value="1"/>
</dbReference>
<dbReference type="PANTHER" id="PTHR43570:SF16">
    <property type="entry name" value="ALDEHYDE DEHYDROGENASE TYPE III, ISOFORM Q"/>
    <property type="match status" value="1"/>
</dbReference>
<feature type="domain" description="Aldehyde dehydrogenase" evidence="8">
    <location>
        <begin position="19"/>
        <end position="425"/>
    </location>
</feature>
<gene>
    <name evidence="9" type="ORF">FEZ33_04190</name>
</gene>
<dbReference type="InterPro" id="IPR029510">
    <property type="entry name" value="Ald_DH_CS_GLU"/>
</dbReference>
<evidence type="ECO:0000313" key="10">
    <source>
        <dbReference type="Proteomes" id="UP000306420"/>
    </source>
</evidence>
<dbReference type="Pfam" id="PF00171">
    <property type="entry name" value="Aldedh"/>
    <property type="match status" value="1"/>
</dbReference>
<dbReference type="GO" id="GO:0006081">
    <property type="term" value="P:aldehyde metabolic process"/>
    <property type="evidence" value="ECO:0007669"/>
    <property type="project" value="InterPro"/>
</dbReference>
<protein>
    <recommendedName>
        <fullName evidence="4">Aldehyde dehydrogenase</fullName>
    </recommendedName>
</protein>
<organism evidence="9 10">
    <name type="scientific">Ruoffia tabacinasalis</name>
    <dbReference type="NCBI Taxonomy" id="87458"/>
    <lineage>
        <taxon>Bacteria</taxon>
        <taxon>Bacillati</taxon>
        <taxon>Bacillota</taxon>
        <taxon>Bacilli</taxon>
        <taxon>Lactobacillales</taxon>
        <taxon>Aerococcaceae</taxon>
        <taxon>Ruoffia</taxon>
    </lineage>
</organism>
<evidence type="ECO:0000256" key="5">
    <source>
        <dbReference type="PIRSR" id="PIRSR036492-1"/>
    </source>
</evidence>
<dbReference type="InterPro" id="IPR012394">
    <property type="entry name" value="Aldehyde_DH_NAD(P)"/>
</dbReference>
<sequence length="453" mass="51265">MMQVKAEQEMFLRSGITLDVKFRIRQLKRLKEAIKAHDVLIYDALKKDLNKPVFESYVTELGSVYGEIDYMIKHVKDWAKPKHVPTSLAHFYSKSHIYQEPYGRVLIIAPWNFPIQLSFVPLVGAIAAGNCVVLKPSELAPHTAMVIQQIIESVFAREYVAVEQGDGKVSQQLLKEGVDYCFFTGSTQVGKVIMETASQTLTPVTLELGGKSPVIVAKDTNIKHAAQRIVWGKFTNAGQTCIAPDYLLVDEAIRDDLISALIEVIEEYYTKKPLENSDYSKMINKSHFKRVKKLMRNQSVIYGGGSNKEMLTIEPTLVLEPELDTELMQEEIFGPILPILTYREVSQAVEFIRSKDKPLALYLFTQDKALKEYIIKNLSFGGAAINDTLIHQSNYNLPFGGVGASGMGQYHGRYSLETFSHPKSVIEKTDLFDIKLRYPPYKDWALKLIQKIM</sequence>
<dbReference type="OrthoDB" id="9762913at2"/>